<evidence type="ECO:0000313" key="3">
    <source>
        <dbReference type="Proteomes" id="UP000236742"/>
    </source>
</evidence>
<feature type="transmembrane region" description="Helical" evidence="1">
    <location>
        <begin position="77"/>
        <end position="97"/>
    </location>
</feature>
<evidence type="ECO:0000313" key="2">
    <source>
        <dbReference type="EMBL" id="SEF89902.1"/>
    </source>
</evidence>
<keyword evidence="1" id="KW-1133">Transmembrane helix</keyword>
<evidence type="ECO:0008006" key="4">
    <source>
        <dbReference type="Google" id="ProtNLM"/>
    </source>
</evidence>
<dbReference type="InterPro" id="IPR013879">
    <property type="entry name" value="DUF1761"/>
</dbReference>
<feature type="transmembrane region" description="Helical" evidence="1">
    <location>
        <begin position="47"/>
        <end position="65"/>
    </location>
</feature>
<sequence length="131" mass="13505">MEILNVLAATAAAWVLGALWYGALSGPWVRAAGVACDENGRPKGGQSPVLFVASFVLQLFVAGMMRHVFAMSGIDTVIGGLMGGVGIGLFFIAPWIALNNMYGQRPVALTAIDGGYATLACAAMGVVLALF</sequence>
<organism evidence="2 3">
    <name type="scientific">Jhaorihella thermophila</name>
    <dbReference type="NCBI Taxonomy" id="488547"/>
    <lineage>
        <taxon>Bacteria</taxon>
        <taxon>Pseudomonadati</taxon>
        <taxon>Pseudomonadota</taxon>
        <taxon>Alphaproteobacteria</taxon>
        <taxon>Rhodobacterales</taxon>
        <taxon>Paracoccaceae</taxon>
        <taxon>Jhaorihella</taxon>
    </lineage>
</organism>
<evidence type="ECO:0000256" key="1">
    <source>
        <dbReference type="SAM" id="Phobius"/>
    </source>
</evidence>
<dbReference type="AlphaFoldDB" id="A0A1H5VRJ7"/>
<name>A0A1H5VRJ7_9RHOB</name>
<dbReference type="RefSeq" id="WP_104007872.1">
    <property type="nucleotide sequence ID" value="NZ_FNVD01000006.1"/>
</dbReference>
<gene>
    <name evidence="2" type="ORF">SAMN05421751_106197</name>
</gene>
<dbReference type="Proteomes" id="UP000236742">
    <property type="component" value="Unassembled WGS sequence"/>
</dbReference>
<keyword evidence="1" id="KW-0812">Transmembrane</keyword>
<keyword evidence="3" id="KW-1185">Reference proteome</keyword>
<keyword evidence="1" id="KW-0472">Membrane</keyword>
<protein>
    <recommendedName>
        <fullName evidence="4">DUF1761 domain-containing protein</fullName>
    </recommendedName>
</protein>
<proteinExistence type="predicted"/>
<dbReference type="EMBL" id="FNVD01000006">
    <property type="protein sequence ID" value="SEF89902.1"/>
    <property type="molecule type" value="Genomic_DNA"/>
</dbReference>
<dbReference type="OrthoDB" id="344736at2"/>
<accession>A0A1H5VRJ7</accession>
<dbReference type="Pfam" id="PF08570">
    <property type="entry name" value="DUF1761"/>
    <property type="match status" value="1"/>
</dbReference>
<reference evidence="3" key="1">
    <citation type="submission" date="2016-10" db="EMBL/GenBank/DDBJ databases">
        <authorList>
            <person name="Varghese N."/>
            <person name="Submissions S."/>
        </authorList>
    </citation>
    <scope>NUCLEOTIDE SEQUENCE [LARGE SCALE GENOMIC DNA]</scope>
    <source>
        <strain evidence="3">DSM 23413</strain>
    </source>
</reference>
<feature type="transmembrane region" description="Helical" evidence="1">
    <location>
        <begin position="109"/>
        <end position="130"/>
    </location>
</feature>